<keyword evidence="5" id="KW-1003">Cell membrane</keyword>
<evidence type="ECO:0000313" key="21">
    <source>
        <dbReference type="Proteomes" id="UP000028569"/>
    </source>
</evidence>
<evidence type="ECO:0000256" key="6">
    <source>
        <dbReference type="ARBA" id="ARBA00022692"/>
    </source>
</evidence>
<dbReference type="HOGENOM" id="CLU_036138_3_1_11"/>
<dbReference type="RefSeq" id="WP_033491034.1">
    <property type="nucleotide sequence ID" value="NZ_CP006018.1"/>
</dbReference>
<dbReference type="GO" id="GO:0032977">
    <property type="term" value="F:membrane insertase activity"/>
    <property type="evidence" value="ECO:0007669"/>
    <property type="project" value="InterPro"/>
</dbReference>
<dbReference type="EMBL" id="CP006018">
    <property type="protein sequence ID" value="AIC92617.1"/>
    <property type="molecule type" value="Genomic_DNA"/>
</dbReference>
<feature type="transmembrane region" description="Helical" evidence="18">
    <location>
        <begin position="130"/>
        <end position="151"/>
    </location>
</feature>
<reference evidence="20 21" key="1">
    <citation type="journal article" date="2014" name="Appl. Environ. Microbiol.">
        <title>Genomic encyclopedia of type strains of the genus Bifidobacterium.</title>
        <authorList>
            <person name="Milani C."/>
            <person name="Lugli G.A."/>
            <person name="Duranti S."/>
            <person name="Turroni F."/>
            <person name="Bottacini F."/>
            <person name="Mangifesta M."/>
            <person name="Sanchez B."/>
            <person name="Viappiani A."/>
            <person name="Mancabelli L."/>
            <person name="Taminiau B."/>
            <person name="Delcenserie V."/>
            <person name="Barrangou R."/>
            <person name="Margolles A."/>
            <person name="van Sinderen D."/>
            <person name="Ventura M."/>
        </authorList>
    </citation>
    <scope>NUCLEOTIDE SEQUENCE [LARGE SCALE GENOMIC DNA]</scope>
    <source>
        <strain evidence="20 21">LMG 11587</strain>
    </source>
</reference>
<dbReference type="Proteomes" id="UP000028569">
    <property type="component" value="Chromosome"/>
</dbReference>
<evidence type="ECO:0000256" key="2">
    <source>
        <dbReference type="ARBA" id="ARBA00010527"/>
    </source>
</evidence>
<evidence type="ECO:0000256" key="10">
    <source>
        <dbReference type="ARBA" id="ARBA00023186"/>
    </source>
</evidence>
<dbReference type="InterPro" id="IPR001708">
    <property type="entry name" value="YidC/ALB3/OXA1/COX18"/>
</dbReference>
<dbReference type="AlphaFoldDB" id="A0A087VW59"/>
<comment type="subcellular location">
    <subcellularLocation>
        <location evidence="1">Cell membrane</location>
        <topology evidence="1">Multi-pass membrane protein</topology>
    </subcellularLocation>
    <subcellularLocation>
        <location evidence="16">Membrane</location>
        <topology evidence="16">Multi-pass membrane protein</topology>
    </subcellularLocation>
</comment>
<evidence type="ECO:0000256" key="18">
    <source>
        <dbReference type="SAM" id="Phobius"/>
    </source>
</evidence>
<proteinExistence type="inferred from homology"/>
<keyword evidence="7" id="KW-0653">Protein transport</keyword>
<feature type="transmembrane region" description="Helical" evidence="18">
    <location>
        <begin position="234"/>
        <end position="257"/>
    </location>
</feature>
<keyword evidence="4" id="KW-0813">Transport</keyword>
<keyword evidence="6 16" id="KW-0812">Transmembrane</keyword>
<feature type="transmembrane region" description="Helical" evidence="18">
    <location>
        <begin position="51"/>
        <end position="73"/>
    </location>
</feature>
<dbReference type="CDD" id="cd20070">
    <property type="entry name" value="5TM_YidC_Alb3"/>
    <property type="match status" value="1"/>
</dbReference>
<feature type="compositionally biased region" description="Basic residues" evidence="17">
    <location>
        <begin position="323"/>
        <end position="340"/>
    </location>
</feature>
<gene>
    <name evidence="20" type="ORF">BINDI_1363</name>
</gene>
<feature type="compositionally biased region" description="Basic and acidic residues" evidence="17">
    <location>
        <begin position="282"/>
        <end position="296"/>
    </location>
</feature>
<feature type="transmembrane region" description="Helical" evidence="18">
    <location>
        <begin position="192"/>
        <end position="213"/>
    </location>
</feature>
<evidence type="ECO:0000256" key="7">
    <source>
        <dbReference type="ARBA" id="ARBA00022927"/>
    </source>
</evidence>
<evidence type="ECO:0000259" key="19">
    <source>
        <dbReference type="Pfam" id="PF02096"/>
    </source>
</evidence>
<keyword evidence="10" id="KW-0143">Chaperone</keyword>
<evidence type="ECO:0000256" key="13">
    <source>
        <dbReference type="ARBA" id="ARBA00031538"/>
    </source>
</evidence>
<dbReference type="PANTHER" id="PTHR12428:SF65">
    <property type="entry name" value="CYTOCHROME C OXIDASE ASSEMBLY PROTEIN COX18, MITOCHONDRIAL"/>
    <property type="match status" value="1"/>
</dbReference>
<dbReference type="GO" id="GO:0051205">
    <property type="term" value="P:protein insertion into membrane"/>
    <property type="evidence" value="ECO:0007669"/>
    <property type="project" value="TreeGrafter"/>
</dbReference>
<comment type="function">
    <text evidence="11">Required for the insertion and/or proper folding and/or complex formation of integral membrane proteins into the membrane. Involved in integration of membrane proteins that insert both dependently and independently of the Sec translocase complex, as well as at least some lipoproteins. Aids folding of multispanning membrane proteins.</text>
</comment>
<feature type="transmembrane region" description="Helical" evidence="18">
    <location>
        <begin position="21"/>
        <end position="45"/>
    </location>
</feature>
<evidence type="ECO:0000256" key="4">
    <source>
        <dbReference type="ARBA" id="ARBA00022448"/>
    </source>
</evidence>
<dbReference type="PANTHER" id="PTHR12428">
    <property type="entry name" value="OXA1"/>
    <property type="match status" value="1"/>
</dbReference>
<evidence type="ECO:0000256" key="11">
    <source>
        <dbReference type="ARBA" id="ARBA00025034"/>
    </source>
</evidence>
<evidence type="ECO:0000256" key="15">
    <source>
        <dbReference type="ARBA" id="ARBA00033342"/>
    </source>
</evidence>
<keyword evidence="9 18" id="KW-0472">Membrane</keyword>
<dbReference type="InterPro" id="IPR028055">
    <property type="entry name" value="YidC/Oxa/ALB_C"/>
</dbReference>
<dbReference type="KEGG" id="bii:BINDI_1363"/>
<keyword evidence="8 18" id="KW-1133">Transmembrane helix</keyword>
<sequence length="340" mass="39479">MFQNTQTFTFDTGIYGFFYKILYPIEWLMTYIMYFCHKFLTLIGLPDGPGLAWALSVVLLVIVVNICVLPLFIKQLRSMQRMQAIQPKLMKIQNKYKNKNDPASREAMSRETMKLYQDHHVNPAGSCLPMLVQGPVFMTMFYVLSAVPFIARGVRKPLGAFNVDVAKEFEDTTFFGLKISDNFTSAQGAGRIVIVVFIILMCLAMFYSQFHNVRKNMPRSAMQGQQYKMQQMMAFIFPVMYIFSGIYFPFAVLIYWLTNNLWNLGRTLFQVRHMPTPGSPAAEEKEERDHRRENARRSHQGLPSLEEEELIEAKKAEEEARKNKGVSHQRTQPRRKRKGH</sequence>
<dbReference type="GO" id="GO:0015031">
    <property type="term" value="P:protein transport"/>
    <property type="evidence" value="ECO:0007669"/>
    <property type="project" value="UniProtKB-KW"/>
</dbReference>
<evidence type="ECO:0000256" key="17">
    <source>
        <dbReference type="SAM" id="MobiDB-lite"/>
    </source>
</evidence>
<dbReference type="NCBIfam" id="NF002350">
    <property type="entry name" value="PRK01315.1"/>
    <property type="match status" value="1"/>
</dbReference>
<evidence type="ECO:0000256" key="5">
    <source>
        <dbReference type="ARBA" id="ARBA00022475"/>
    </source>
</evidence>
<keyword evidence="21" id="KW-1185">Reference proteome</keyword>
<dbReference type="GO" id="GO:0005886">
    <property type="term" value="C:plasma membrane"/>
    <property type="evidence" value="ECO:0007669"/>
    <property type="project" value="UniProtKB-SubCell"/>
</dbReference>
<organism evidence="20 21">
    <name type="scientific">Bifidobacterium [indicum] DSM 20214 = LMG 11587</name>
    <dbReference type="NCBI Taxonomy" id="1341694"/>
    <lineage>
        <taxon>Bacteria</taxon>
        <taxon>Bacillati</taxon>
        <taxon>Actinomycetota</taxon>
        <taxon>Actinomycetes</taxon>
        <taxon>Bifidobacteriales</taxon>
        <taxon>Bifidobacteriaceae</taxon>
        <taxon>Bifidobacterium</taxon>
    </lineage>
</organism>
<comment type="subunit">
    <text evidence="12">Interacts with the Sec translocase complex via SecD. Specifically interacts with transmembrane segments of nascent integral membrane proteins during membrane integration.</text>
</comment>
<evidence type="ECO:0000256" key="16">
    <source>
        <dbReference type="RuleBase" id="RU003945"/>
    </source>
</evidence>
<dbReference type="NCBIfam" id="TIGR03592">
    <property type="entry name" value="yidC_oxa1_cterm"/>
    <property type="match status" value="1"/>
</dbReference>
<evidence type="ECO:0000256" key="12">
    <source>
        <dbReference type="ARBA" id="ARBA00026028"/>
    </source>
</evidence>
<dbReference type="OrthoDB" id="9780552at2"/>
<dbReference type="InterPro" id="IPR047196">
    <property type="entry name" value="YidC_ALB_C"/>
</dbReference>
<evidence type="ECO:0000256" key="14">
    <source>
        <dbReference type="ARBA" id="ARBA00033245"/>
    </source>
</evidence>
<comment type="similarity">
    <text evidence="2">Belongs to the OXA1/ALB3/YidC family. Type 1 subfamily.</text>
</comment>
<evidence type="ECO:0000256" key="9">
    <source>
        <dbReference type="ARBA" id="ARBA00023136"/>
    </source>
</evidence>
<feature type="domain" description="Membrane insertase YidC/Oxa/ALB C-terminal" evidence="19">
    <location>
        <begin position="53"/>
        <end position="269"/>
    </location>
</feature>
<evidence type="ECO:0000256" key="1">
    <source>
        <dbReference type="ARBA" id="ARBA00004651"/>
    </source>
</evidence>
<feature type="region of interest" description="Disordered" evidence="17">
    <location>
        <begin position="275"/>
        <end position="340"/>
    </location>
</feature>
<name>A0A087VW59_9BIFI</name>
<accession>A0A087VW59</accession>
<protein>
    <recommendedName>
        <fullName evidence="3">Membrane protein insertase YidC</fullName>
    </recommendedName>
    <alternativeName>
        <fullName evidence="15">Foldase YidC</fullName>
    </alternativeName>
    <alternativeName>
        <fullName evidence="14">Membrane integrase YidC</fullName>
    </alternativeName>
    <alternativeName>
        <fullName evidence="13">Membrane protein YidC</fullName>
    </alternativeName>
</protein>
<evidence type="ECO:0000313" key="20">
    <source>
        <dbReference type="EMBL" id="AIC92617.1"/>
    </source>
</evidence>
<dbReference type="Pfam" id="PF02096">
    <property type="entry name" value="60KD_IMP"/>
    <property type="match status" value="1"/>
</dbReference>
<evidence type="ECO:0000256" key="8">
    <source>
        <dbReference type="ARBA" id="ARBA00022989"/>
    </source>
</evidence>
<evidence type="ECO:0000256" key="3">
    <source>
        <dbReference type="ARBA" id="ARBA00015325"/>
    </source>
</evidence>
<feature type="compositionally biased region" description="Basic and acidic residues" evidence="17">
    <location>
        <begin position="311"/>
        <end position="322"/>
    </location>
</feature>